<dbReference type="GO" id="GO:0015344">
    <property type="term" value="F:siderophore uptake transmembrane transporter activity"/>
    <property type="evidence" value="ECO:0007669"/>
    <property type="project" value="TreeGrafter"/>
</dbReference>
<comment type="similarity">
    <text evidence="5">Belongs to the TonB-dependent receptor family.</text>
</comment>
<sequence length="1144" mass="126423">MKFISLKMVMRPAWPPPRLFMVMKLTLVLLIAGLTQVSAKVFSQRVTLNERNASLTKVLESIRRQSGYLVLYQDQAVKNASRVTIQQKEIPLREALDLCFANQKLTYKILEKTILISEQPKAEEGADLTAVQNTEVRGKVTDENGKPLSGANVSVKGTAQSVGTDAEGAFVLRNVADNATLAISFLGYNTREVPARANLGTLQLTPSNSNLNDVVVVGYGTQKRVNITGSVAQVKGEELVKAPVANLSNSLVGRLPGLRAVQNSGEPGADGSSIDIRGFGAALVIVDGVPSDFTQIDANEIESFSILKDASAAVYGVRAANGVILVTTKRGKLGKPSINYTTYYGLQNNATEYPELANAAVFAELSNEGAVNAWVKQNNPAAPLSLPFTREQVEQYRNGTLPSADWFNSTIRRNAPQFQHNLNVDGGTEAVRYFFSLGYLNQDAIWKSNSTNFKRYNFRSNISAKINKRLTAELNLSGRLEDLRTPGVSSSLIMATLKRASPTFPIYANDNEQYLAPSNVQQNTLAQSDDKISGYTADYSRFFSGIARLAYDIPGVDGLTAKAVYSYQNSDDAYKSYIAKYNLYRFNKAANTYDVAYTANDPSNLNVNNAHRDDQAFQFSLNYARNFKSGHNVSGLLLFERTSTNTSNLSAYREFLLDNLDELFAGVANNQSNNGSSAEISREGYVGKFNYDYAGKYLVELGFRYDGTYKVAPGRRFGFFPNVSLGWRIGQEKFLKDSRTIDDLKLRASYGKVGDDGGDAAGGANYIIPFRYIPGYNYPSGNYIFGTQLIPGLNTSGLTNPLLTWYTSYTANVGVDVTLLKGLLGASVDVFYREREGLLATRVLSLPNTFGAGLPQENLNGDNTRGFEIELTHKNKVGGWSYSVAPNFTYSRTRNGYLEQSPQTSALGNYQGNMTNRWVNITRGYEAIGQFQSQQEINTAPVQDTQGNRTLLPGDIRYKDINGDGVIDSRDQTVIGRGTVPEMFFGLNLSAGYKGFDLSVLLQGASNFNRYYSEELQNPFFNNANTLAMFTDRWHRQDLYDPNSAWIPGKYPSTIISGSPNNTLYSTFWQQDATYLRVKNIDLGYTFSKELTQKIGMQRARIYVSGQNVFTLSKVKFIDPEQPSGRGNFYPQQKLWSLGLNVGF</sequence>
<evidence type="ECO:0000256" key="1">
    <source>
        <dbReference type="ARBA" id="ARBA00022448"/>
    </source>
</evidence>
<dbReference type="SUPFAM" id="SSF56935">
    <property type="entry name" value="Porins"/>
    <property type="match status" value="1"/>
</dbReference>
<evidence type="ECO:0000256" key="5">
    <source>
        <dbReference type="PROSITE-ProRule" id="PRU01360"/>
    </source>
</evidence>
<accession>A0A2T3HHX8</accession>
<comment type="subcellular location">
    <subcellularLocation>
        <location evidence="5">Cell outer membrane</location>
        <topology evidence="5">Multi-pass membrane protein</topology>
    </subcellularLocation>
</comment>
<dbReference type="GO" id="GO:0009279">
    <property type="term" value="C:cell outer membrane"/>
    <property type="evidence" value="ECO:0007669"/>
    <property type="project" value="UniProtKB-SubCell"/>
</dbReference>
<dbReference type="Pfam" id="PF07660">
    <property type="entry name" value="STN"/>
    <property type="match status" value="1"/>
</dbReference>
<comment type="caution">
    <text evidence="7">The sequence shown here is derived from an EMBL/GenBank/DDBJ whole genome shotgun (WGS) entry which is preliminary data.</text>
</comment>
<dbReference type="InterPro" id="IPR023996">
    <property type="entry name" value="TonB-dep_OMP_SusC/RagA"/>
</dbReference>
<dbReference type="PANTHER" id="PTHR30069">
    <property type="entry name" value="TONB-DEPENDENT OUTER MEMBRANE RECEPTOR"/>
    <property type="match status" value="1"/>
</dbReference>
<gene>
    <name evidence="7" type="ORF">C7T94_14610</name>
</gene>
<keyword evidence="4 5" id="KW-0998">Cell outer membrane</keyword>
<dbReference type="InterPro" id="IPR011662">
    <property type="entry name" value="Secretin/TonB_short_N"/>
</dbReference>
<reference evidence="7 8" key="1">
    <citation type="submission" date="2018-03" db="EMBL/GenBank/DDBJ databases">
        <authorList>
            <person name="Keele B.F."/>
        </authorList>
    </citation>
    <scope>NUCLEOTIDE SEQUENCE [LARGE SCALE GENOMIC DNA]</scope>
    <source>
        <strain evidence="7 8">YL28-9</strain>
    </source>
</reference>
<evidence type="ECO:0000313" key="7">
    <source>
        <dbReference type="EMBL" id="PST82045.1"/>
    </source>
</evidence>
<keyword evidence="8" id="KW-1185">Reference proteome</keyword>
<dbReference type="Gene3D" id="3.55.50.30">
    <property type="match status" value="1"/>
</dbReference>
<dbReference type="Pfam" id="PF13715">
    <property type="entry name" value="CarbopepD_reg_2"/>
    <property type="match status" value="1"/>
</dbReference>
<name>A0A2T3HHX8_9SPHI</name>
<dbReference type="InterPro" id="IPR008969">
    <property type="entry name" value="CarboxyPept-like_regulatory"/>
</dbReference>
<evidence type="ECO:0000256" key="2">
    <source>
        <dbReference type="ARBA" id="ARBA00022729"/>
    </source>
</evidence>
<dbReference type="Gene3D" id="2.60.40.1120">
    <property type="entry name" value="Carboxypeptidase-like, regulatory domain"/>
    <property type="match status" value="1"/>
</dbReference>
<keyword evidence="5" id="KW-0812">Transmembrane</keyword>
<protein>
    <recommendedName>
        <fullName evidence="6">Secretin/TonB short N-terminal domain-containing protein</fullName>
    </recommendedName>
</protein>
<dbReference type="PANTHER" id="PTHR30069:SF29">
    <property type="entry name" value="HEMOGLOBIN AND HEMOGLOBIN-HAPTOGLOBIN-BINDING PROTEIN 1-RELATED"/>
    <property type="match status" value="1"/>
</dbReference>
<dbReference type="Pfam" id="PF07715">
    <property type="entry name" value="Plug"/>
    <property type="match status" value="1"/>
</dbReference>
<dbReference type="SMART" id="SM00965">
    <property type="entry name" value="STN"/>
    <property type="match status" value="1"/>
</dbReference>
<evidence type="ECO:0000313" key="8">
    <source>
        <dbReference type="Proteomes" id="UP000240912"/>
    </source>
</evidence>
<keyword evidence="2" id="KW-0732">Signal</keyword>
<feature type="domain" description="Secretin/TonB short N-terminal" evidence="6">
    <location>
        <begin position="68"/>
        <end position="119"/>
    </location>
</feature>
<dbReference type="InterPro" id="IPR023997">
    <property type="entry name" value="TonB-dep_OMP_SusC/RagA_CS"/>
</dbReference>
<dbReference type="OrthoDB" id="9768177at2"/>
<dbReference type="Gene3D" id="2.170.130.10">
    <property type="entry name" value="TonB-dependent receptor, plug domain"/>
    <property type="match status" value="1"/>
</dbReference>
<dbReference type="EMBL" id="PYLS01000006">
    <property type="protein sequence ID" value="PST82045.1"/>
    <property type="molecule type" value="Genomic_DNA"/>
</dbReference>
<dbReference type="PROSITE" id="PS52016">
    <property type="entry name" value="TONB_DEPENDENT_REC_3"/>
    <property type="match status" value="1"/>
</dbReference>
<evidence type="ECO:0000256" key="3">
    <source>
        <dbReference type="ARBA" id="ARBA00023136"/>
    </source>
</evidence>
<keyword evidence="5" id="KW-1134">Transmembrane beta strand</keyword>
<dbReference type="InterPro" id="IPR012910">
    <property type="entry name" value="Plug_dom"/>
</dbReference>
<dbReference type="GO" id="GO:0044718">
    <property type="term" value="P:siderophore transmembrane transport"/>
    <property type="evidence" value="ECO:0007669"/>
    <property type="project" value="TreeGrafter"/>
</dbReference>
<keyword evidence="1 5" id="KW-0813">Transport</keyword>
<dbReference type="NCBIfam" id="TIGR04056">
    <property type="entry name" value="OMP_RagA_SusC"/>
    <property type="match status" value="1"/>
</dbReference>
<dbReference type="NCBIfam" id="TIGR04057">
    <property type="entry name" value="SusC_RagA_signa"/>
    <property type="match status" value="1"/>
</dbReference>
<dbReference type="AlphaFoldDB" id="A0A2T3HHX8"/>
<dbReference type="SUPFAM" id="SSF49464">
    <property type="entry name" value="Carboxypeptidase regulatory domain-like"/>
    <property type="match status" value="1"/>
</dbReference>
<proteinExistence type="inferred from homology"/>
<dbReference type="Proteomes" id="UP000240912">
    <property type="component" value="Unassembled WGS sequence"/>
</dbReference>
<dbReference type="InterPro" id="IPR039426">
    <property type="entry name" value="TonB-dep_rcpt-like"/>
</dbReference>
<keyword evidence="3 5" id="KW-0472">Membrane</keyword>
<evidence type="ECO:0000256" key="4">
    <source>
        <dbReference type="ARBA" id="ARBA00023237"/>
    </source>
</evidence>
<organism evidence="7 8">
    <name type="scientific">Pedobacter yulinensis</name>
    <dbReference type="NCBI Taxonomy" id="2126353"/>
    <lineage>
        <taxon>Bacteria</taxon>
        <taxon>Pseudomonadati</taxon>
        <taxon>Bacteroidota</taxon>
        <taxon>Sphingobacteriia</taxon>
        <taxon>Sphingobacteriales</taxon>
        <taxon>Sphingobacteriaceae</taxon>
        <taxon>Pedobacter</taxon>
    </lineage>
</organism>
<evidence type="ECO:0000259" key="6">
    <source>
        <dbReference type="SMART" id="SM00965"/>
    </source>
</evidence>
<dbReference type="FunFam" id="2.170.130.10:FF:000003">
    <property type="entry name" value="SusC/RagA family TonB-linked outer membrane protein"/>
    <property type="match status" value="1"/>
</dbReference>
<dbReference type="InterPro" id="IPR037066">
    <property type="entry name" value="Plug_dom_sf"/>
</dbReference>